<comment type="caution">
    <text evidence="2">The sequence shown here is derived from an EMBL/GenBank/DDBJ whole genome shotgun (WGS) entry which is preliminary data.</text>
</comment>
<gene>
    <name evidence="2" type="ORF">A3F84_13790</name>
</gene>
<evidence type="ECO:0000313" key="3">
    <source>
        <dbReference type="Proteomes" id="UP000178606"/>
    </source>
</evidence>
<name>A0A1F6CZW1_HANXR</name>
<reference evidence="2 3" key="1">
    <citation type="journal article" date="2016" name="Nat. Commun.">
        <title>Thousands of microbial genomes shed light on interconnected biogeochemical processes in an aquifer system.</title>
        <authorList>
            <person name="Anantharaman K."/>
            <person name="Brown C.T."/>
            <person name="Hug L.A."/>
            <person name="Sharon I."/>
            <person name="Castelle C.J."/>
            <person name="Probst A.J."/>
            <person name="Thomas B.C."/>
            <person name="Singh A."/>
            <person name="Wilkins M.J."/>
            <person name="Karaoz U."/>
            <person name="Brodie E.L."/>
            <person name="Williams K.H."/>
            <person name="Hubbard S.S."/>
            <person name="Banfield J.F."/>
        </authorList>
    </citation>
    <scope>NUCLEOTIDE SEQUENCE [LARGE SCALE GENOMIC DNA]</scope>
    <source>
        <strain evidence="3">RIFCSPLOWO2_12_FULL_64_10</strain>
    </source>
</reference>
<sequence>MMSLKIDALAEQVAALGPSEQEELLERVANLNFQRGLEALSQRYRERLAAKGKLGQKADEVMAELKQIREEIAANEYRK</sequence>
<dbReference type="Proteomes" id="UP000178606">
    <property type="component" value="Unassembled WGS sequence"/>
</dbReference>
<dbReference type="AlphaFoldDB" id="A0A1F6CZW1"/>
<keyword evidence="1" id="KW-0175">Coiled coil</keyword>
<dbReference type="EMBL" id="MFKF01000099">
    <property type="protein sequence ID" value="OGG54647.1"/>
    <property type="molecule type" value="Genomic_DNA"/>
</dbReference>
<feature type="coiled-coil region" evidence="1">
    <location>
        <begin position="51"/>
        <end position="78"/>
    </location>
</feature>
<evidence type="ECO:0000313" key="2">
    <source>
        <dbReference type="EMBL" id="OGG54647.1"/>
    </source>
</evidence>
<protein>
    <submittedName>
        <fullName evidence="2">Uncharacterized protein</fullName>
    </submittedName>
</protein>
<evidence type="ECO:0000256" key="1">
    <source>
        <dbReference type="SAM" id="Coils"/>
    </source>
</evidence>
<organism evidence="2 3">
    <name type="scientific">Handelsmanbacteria sp. (strain RIFCSPLOWO2_12_FULL_64_10)</name>
    <dbReference type="NCBI Taxonomy" id="1817868"/>
    <lineage>
        <taxon>Bacteria</taxon>
        <taxon>Candidatus Handelsmaniibacteriota</taxon>
    </lineage>
</organism>
<accession>A0A1F6CZW1</accession>
<proteinExistence type="predicted"/>